<keyword evidence="3" id="KW-1185">Reference proteome</keyword>
<dbReference type="RefSeq" id="WP_284236471.1">
    <property type="nucleotide sequence ID" value="NZ_BSSQ01000001.1"/>
</dbReference>
<organism evidence="2 3">
    <name type="scientific">Paenibacillus glycanilyticus</name>
    <dbReference type="NCBI Taxonomy" id="126569"/>
    <lineage>
        <taxon>Bacteria</taxon>
        <taxon>Bacillati</taxon>
        <taxon>Bacillota</taxon>
        <taxon>Bacilli</taxon>
        <taxon>Bacillales</taxon>
        <taxon>Paenibacillaceae</taxon>
        <taxon>Paenibacillus</taxon>
    </lineage>
</organism>
<gene>
    <name evidence="2" type="ORF">MU1_01400</name>
</gene>
<accession>A0ABQ6G8D6</accession>
<evidence type="ECO:0000259" key="1">
    <source>
        <dbReference type="PROSITE" id="PS51186"/>
    </source>
</evidence>
<feature type="domain" description="N-acetyltransferase" evidence="1">
    <location>
        <begin position="6"/>
        <end position="140"/>
    </location>
</feature>
<proteinExistence type="predicted"/>
<dbReference type="InterPro" id="IPR000182">
    <property type="entry name" value="GNAT_dom"/>
</dbReference>
<dbReference type="Proteomes" id="UP001157114">
    <property type="component" value="Unassembled WGS sequence"/>
</dbReference>
<dbReference type="CDD" id="cd04301">
    <property type="entry name" value="NAT_SF"/>
    <property type="match status" value="1"/>
</dbReference>
<dbReference type="EMBL" id="BSSQ01000001">
    <property type="protein sequence ID" value="GLX65796.1"/>
    <property type="molecule type" value="Genomic_DNA"/>
</dbReference>
<dbReference type="PANTHER" id="PTHR43233:SF1">
    <property type="entry name" value="FAMILY N-ACETYLTRANSFERASE, PUTATIVE (AFU_ORTHOLOGUE AFUA_6G03350)-RELATED"/>
    <property type="match status" value="1"/>
</dbReference>
<dbReference type="SUPFAM" id="SSF55729">
    <property type="entry name" value="Acyl-CoA N-acyltransferases (Nat)"/>
    <property type="match status" value="1"/>
</dbReference>
<dbReference type="InterPro" id="IPR016181">
    <property type="entry name" value="Acyl_CoA_acyltransferase"/>
</dbReference>
<evidence type="ECO:0000313" key="3">
    <source>
        <dbReference type="Proteomes" id="UP001157114"/>
    </source>
</evidence>
<dbReference type="Pfam" id="PF13508">
    <property type="entry name" value="Acetyltransf_7"/>
    <property type="match status" value="1"/>
</dbReference>
<protein>
    <submittedName>
        <fullName evidence="2">N-acetyltransferase</fullName>
    </submittedName>
</protein>
<name>A0ABQ6G8D6_9BACL</name>
<reference evidence="2 3" key="1">
    <citation type="submission" date="2023-03" db="EMBL/GenBank/DDBJ databases">
        <title>Draft genome sequence of the bacteria which degrade cell wall of Tricholomamatutake.</title>
        <authorList>
            <person name="Konishi Y."/>
            <person name="Fukuta Y."/>
            <person name="Shirasaka N."/>
        </authorList>
    </citation>
    <scope>NUCLEOTIDE SEQUENCE [LARGE SCALE GENOMIC DNA]</scope>
    <source>
        <strain evidence="3">mu1</strain>
    </source>
</reference>
<dbReference type="InterPro" id="IPR053144">
    <property type="entry name" value="Acetyltransferase_Butenolide"/>
</dbReference>
<evidence type="ECO:0000313" key="2">
    <source>
        <dbReference type="EMBL" id="GLX65796.1"/>
    </source>
</evidence>
<dbReference type="PANTHER" id="PTHR43233">
    <property type="entry name" value="FAMILY N-ACETYLTRANSFERASE, PUTATIVE (AFU_ORTHOLOGUE AFUA_6G03350)-RELATED"/>
    <property type="match status" value="1"/>
</dbReference>
<dbReference type="Gene3D" id="3.40.630.30">
    <property type="match status" value="1"/>
</dbReference>
<sequence length="140" mass="15716">MAHTQYELIDRLPTVLEHKTLWEAVGWGDLNIGMSEQSLAGSLYGVVIEHAGEVVGMGRIVGDGAMYFYLQDVAVLTEHQKHGLGKLIVERLLDYIKKRRHENGLAFVGLFASHGNDTFYEQFGFKDHSPGMTGMFKVFE</sequence>
<dbReference type="PROSITE" id="PS51186">
    <property type="entry name" value="GNAT"/>
    <property type="match status" value="1"/>
</dbReference>
<comment type="caution">
    <text evidence="2">The sequence shown here is derived from an EMBL/GenBank/DDBJ whole genome shotgun (WGS) entry which is preliminary data.</text>
</comment>